<evidence type="ECO:0000313" key="3">
    <source>
        <dbReference type="EMBL" id="GAA4311716.1"/>
    </source>
</evidence>
<feature type="signal peptide" evidence="1">
    <location>
        <begin position="1"/>
        <end position="30"/>
    </location>
</feature>
<name>A0ABP8FVE0_9BACT</name>
<reference evidence="4" key="1">
    <citation type="journal article" date="2019" name="Int. J. Syst. Evol. Microbiol.">
        <title>The Global Catalogue of Microorganisms (GCM) 10K type strain sequencing project: providing services to taxonomists for standard genome sequencing and annotation.</title>
        <authorList>
            <consortium name="The Broad Institute Genomics Platform"/>
            <consortium name="The Broad Institute Genome Sequencing Center for Infectious Disease"/>
            <person name="Wu L."/>
            <person name="Ma J."/>
        </authorList>
    </citation>
    <scope>NUCLEOTIDE SEQUENCE [LARGE SCALE GENOMIC DNA]</scope>
    <source>
        <strain evidence="4">JCM 17917</strain>
    </source>
</reference>
<proteinExistence type="predicted"/>
<dbReference type="EMBL" id="BAABGX010000002">
    <property type="protein sequence ID" value="GAA4311716.1"/>
    <property type="molecule type" value="Genomic_DNA"/>
</dbReference>
<gene>
    <name evidence="3" type="ORF">GCM10023183_30580</name>
</gene>
<dbReference type="SUPFAM" id="SSF56925">
    <property type="entry name" value="OMPA-like"/>
    <property type="match status" value="1"/>
</dbReference>
<comment type="caution">
    <text evidence="3">The sequence shown here is derived from an EMBL/GenBank/DDBJ whole genome shotgun (WGS) entry which is preliminary data.</text>
</comment>
<dbReference type="Proteomes" id="UP001501844">
    <property type="component" value="Unassembled WGS sequence"/>
</dbReference>
<accession>A0ABP8FVE0</accession>
<dbReference type="InterPro" id="IPR025665">
    <property type="entry name" value="Beta-barrel_OMP_2"/>
</dbReference>
<keyword evidence="1" id="KW-0732">Signal</keyword>
<keyword evidence="4" id="KW-1185">Reference proteome</keyword>
<protein>
    <submittedName>
        <fullName evidence="3">Porin family protein</fullName>
    </submittedName>
</protein>
<feature type="chain" id="PRO_5046062241" evidence="1">
    <location>
        <begin position="31"/>
        <end position="227"/>
    </location>
</feature>
<feature type="domain" description="Outer membrane protein beta-barrel" evidence="2">
    <location>
        <begin position="30"/>
        <end position="200"/>
    </location>
</feature>
<sequence>MSIHFYKPNMIMKKIVLFVAAALSFSFANAQSGPRIGLKAGVTYSNLSGDLENEDLYKNKFGFVGGLTANFDLSGDGFLSLQPELLYSQKGYQYSDEKFTVGGTDYKIKGDVNYSYLDLPVLLRVNAGGLFFEAGPQLSYLLSVKDNSEFKVNDESYESTERYNKDDFSELEIGYAAGVGYQLNNGLSLGVRYNGGISSLAKEDEDELTNARHSVVMATIGFTFPRK</sequence>
<evidence type="ECO:0000259" key="2">
    <source>
        <dbReference type="Pfam" id="PF13568"/>
    </source>
</evidence>
<evidence type="ECO:0000256" key="1">
    <source>
        <dbReference type="SAM" id="SignalP"/>
    </source>
</evidence>
<dbReference type="InterPro" id="IPR011250">
    <property type="entry name" value="OMP/PagP_B-barrel"/>
</dbReference>
<organism evidence="3 4">
    <name type="scientific">Nibribacter koreensis</name>
    <dbReference type="NCBI Taxonomy" id="1084519"/>
    <lineage>
        <taxon>Bacteria</taxon>
        <taxon>Pseudomonadati</taxon>
        <taxon>Bacteroidota</taxon>
        <taxon>Cytophagia</taxon>
        <taxon>Cytophagales</taxon>
        <taxon>Hymenobacteraceae</taxon>
        <taxon>Nibribacter</taxon>
    </lineage>
</organism>
<dbReference type="Pfam" id="PF13568">
    <property type="entry name" value="OMP_b-brl_2"/>
    <property type="match status" value="1"/>
</dbReference>
<evidence type="ECO:0000313" key="4">
    <source>
        <dbReference type="Proteomes" id="UP001501844"/>
    </source>
</evidence>